<evidence type="ECO:0000313" key="1">
    <source>
        <dbReference type="EMBL" id="GCD77466.1"/>
    </source>
</evidence>
<name>A0A401XKB0_9FLAO</name>
<comment type="caution">
    <text evidence="1">The sequence shown here is derived from an EMBL/GenBank/DDBJ whole genome shotgun (WGS) entry which is preliminary data.</text>
</comment>
<dbReference type="OrthoDB" id="638407at2"/>
<dbReference type="EMBL" id="BHZE01000007">
    <property type="protein sequence ID" value="GCD77466.1"/>
    <property type="molecule type" value="Genomic_DNA"/>
</dbReference>
<gene>
    <name evidence="1" type="ORF">JCM31826_09480</name>
</gene>
<reference evidence="1 2" key="1">
    <citation type="submission" date="2018-11" db="EMBL/GenBank/DDBJ databases">
        <title>Schleiferia aggregans sp. nov., a moderately thermophilic heterotrophic bacterium isolated from microbial mats at a terrestrial hot spring.</title>
        <authorList>
            <person name="Iino T."/>
            <person name="Ohkuma M."/>
            <person name="Haruta S."/>
        </authorList>
    </citation>
    <scope>NUCLEOTIDE SEQUENCE [LARGE SCALE GENOMIC DNA]</scope>
    <source>
        <strain evidence="1 2">LA</strain>
    </source>
</reference>
<dbReference type="PANTHER" id="PTHR11941">
    <property type="entry name" value="ENOYL-COA HYDRATASE-RELATED"/>
    <property type="match status" value="1"/>
</dbReference>
<dbReference type="InterPro" id="IPR001753">
    <property type="entry name" value="Enoyl-CoA_hydra/iso"/>
</dbReference>
<dbReference type="Proteomes" id="UP000286715">
    <property type="component" value="Unassembled WGS sequence"/>
</dbReference>
<dbReference type="Pfam" id="PF00378">
    <property type="entry name" value="ECH_1"/>
    <property type="match status" value="1"/>
</dbReference>
<dbReference type="RefSeq" id="WP_124397530.1">
    <property type="nucleotide sequence ID" value="NZ_BHZE01000007.1"/>
</dbReference>
<keyword evidence="2" id="KW-1185">Reference proteome</keyword>
<dbReference type="CDD" id="cd06558">
    <property type="entry name" value="crotonase-like"/>
    <property type="match status" value="1"/>
</dbReference>
<accession>A0A401XKB0</accession>
<dbReference type="InterPro" id="IPR029045">
    <property type="entry name" value="ClpP/crotonase-like_dom_sf"/>
</dbReference>
<dbReference type="GO" id="GO:0003824">
    <property type="term" value="F:catalytic activity"/>
    <property type="evidence" value="ECO:0007669"/>
    <property type="project" value="UniProtKB-ARBA"/>
</dbReference>
<dbReference type="AlphaFoldDB" id="A0A401XKB0"/>
<sequence>MQPYVRTSIKERIAEVEFFHPAGNSLPSSMLRELADAFKRLSNTDEVSVIVLRSGGDKAFCGGASFDELIQIEDLEQGKAFFSGFANVINAMRKAPQVIIGRIHGKAVGGGIGLACSCDYTFGTTHSHIKLSELAVGIGPFVVGPAIERKAGKAAFSEMALEPAVWKSAEWAHQKGIYQYLAKDQTELDEKTMALAMQLTEYNPQALYELKKIFWQNTDDWDVLLPQRAEISGKLVLSDFTKSFIKKFKNK</sequence>
<dbReference type="SUPFAM" id="SSF52096">
    <property type="entry name" value="ClpP/crotonase"/>
    <property type="match status" value="1"/>
</dbReference>
<dbReference type="Gene3D" id="3.90.226.10">
    <property type="entry name" value="2-enoyl-CoA Hydratase, Chain A, domain 1"/>
    <property type="match status" value="1"/>
</dbReference>
<dbReference type="GO" id="GO:0006635">
    <property type="term" value="P:fatty acid beta-oxidation"/>
    <property type="evidence" value="ECO:0007669"/>
    <property type="project" value="TreeGrafter"/>
</dbReference>
<evidence type="ECO:0000313" key="2">
    <source>
        <dbReference type="Proteomes" id="UP000286715"/>
    </source>
</evidence>
<organism evidence="1 2">
    <name type="scientific">Thermaurantimonas aggregans</name>
    <dbReference type="NCBI Taxonomy" id="2173829"/>
    <lineage>
        <taxon>Bacteria</taxon>
        <taxon>Pseudomonadati</taxon>
        <taxon>Bacteroidota</taxon>
        <taxon>Flavobacteriia</taxon>
        <taxon>Flavobacteriales</taxon>
        <taxon>Schleiferiaceae</taxon>
        <taxon>Thermaurantimonas</taxon>
    </lineage>
</organism>
<dbReference type="PANTHER" id="PTHR11941:SF54">
    <property type="entry name" value="ENOYL-COA HYDRATASE, MITOCHONDRIAL"/>
    <property type="match status" value="1"/>
</dbReference>
<protein>
    <submittedName>
        <fullName evidence="1">Enoyl-CoA hydratase</fullName>
    </submittedName>
</protein>
<proteinExistence type="predicted"/>